<dbReference type="Pfam" id="PF21010">
    <property type="entry name" value="HA2_C"/>
    <property type="match status" value="1"/>
</dbReference>
<dbReference type="InterPro" id="IPR014720">
    <property type="entry name" value="dsRBD_dom"/>
</dbReference>
<evidence type="ECO:0000256" key="7">
    <source>
        <dbReference type="SAM" id="MobiDB-lite"/>
    </source>
</evidence>
<dbReference type="Proteomes" id="UP000807469">
    <property type="component" value="Unassembled WGS sequence"/>
</dbReference>
<feature type="domain" description="Helicase ATP-binding" evidence="8">
    <location>
        <begin position="357"/>
        <end position="529"/>
    </location>
</feature>
<dbReference type="Gene3D" id="1.20.120.1080">
    <property type="match status" value="1"/>
</dbReference>
<keyword evidence="1" id="KW-0547">Nucleotide-binding</keyword>
<keyword evidence="11" id="KW-1185">Reference proteome</keyword>
<evidence type="ECO:0000256" key="4">
    <source>
        <dbReference type="ARBA" id="ARBA00022840"/>
    </source>
</evidence>
<name>A0A9P5YL00_9AGAR</name>
<feature type="region of interest" description="Disordered" evidence="7">
    <location>
        <begin position="1190"/>
        <end position="1238"/>
    </location>
</feature>
<dbReference type="InterPro" id="IPR014001">
    <property type="entry name" value="Helicase_ATP-bd"/>
</dbReference>
<dbReference type="Pfam" id="PF00270">
    <property type="entry name" value="DEAD"/>
    <property type="match status" value="1"/>
</dbReference>
<keyword evidence="3" id="KW-0347">Helicase</keyword>
<feature type="compositionally biased region" description="Polar residues" evidence="7">
    <location>
        <begin position="1214"/>
        <end position="1230"/>
    </location>
</feature>
<dbReference type="GO" id="GO:0004386">
    <property type="term" value="F:helicase activity"/>
    <property type="evidence" value="ECO:0007669"/>
    <property type="project" value="UniProtKB-KW"/>
</dbReference>
<dbReference type="EMBL" id="MU155627">
    <property type="protein sequence ID" value="KAF9471753.1"/>
    <property type="molecule type" value="Genomic_DNA"/>
</dbReference>
<dbReference type="SMART" id="SM00847">
    <property type="entry name" value="HA2"/>
    <property type="match status" value="1"/>
</dbReference>
<dbReference type="GO" id="GO:0005524">
    <property type="term" value="F:ATP binding"/>
    <property type="evidence" value="ECO:0007669"/>
    <property type="project" value="UniProtKB-KW"/>
</dbReference>
<dbReference type="CDD" id="cd18791">
    <property type="entry name" value="SF2_C_RHA"/>
    <property type="match status" value="1"/>
</dbReference>
<dbReference type="GO" id="GO:0016787">
    <property type="term" value="F:hydrolase activity"/>
    <property type="evidence" value="ECO:0007669"/>
    <property type="project" value="UniProtKB-KW"/>
</dbReference>
<gene>
    <name evidence="10" type="ORF">BDN70DRAFT_869011</name>
</gene>
<evidence type="ECO:0000259" key="9">
    <source>
        <dbReference type="PROSITE" id="PS51194"/>
    </source>
</evidence>
<dbReference type="PANTHER" id="PTHR18934">
    <property type="entry name" value="ATP-DEPENDENT RNA HELICASE"/>
    <property type="match status" value="1"/>
</dbReference>
<dbReference type="InterPro" id="IPR011545">
    <property type="entry name" value="DEAD/DEAH_box_helicase_dom"/>
</dbReference>
<dbReference type="Pfam" id="PF00035">
    <property type="entry name" value="dsrm"/>
    <property type="match status" value="1"/>
</dbReference>
<evidence type="ECO:0000259" key="8">
    <source>
        <dbReference type="PROSITE" id="PS51192"/>
    </source>
</evidence>
<feature type="domain" description="Helicase C-terminal" evidence="9">
    <location>
        <begin position="615"/>
        <end position="789"/>
    </location>
</feature>
<feature type="compositionally biased region" description="Basic residues" evidence="7">
    <location>
        <begin position="1"/>
        <end position="12"/>
    </location>
</feature>
<dbReference type="FunFam" id="3.40.50.300:FF:000526">
    <property type="entry name" value="DExH-box ATP-dependent RNA helicase DExH3"/>
    <property type="match status" value="1"/>
</dbReference>
<dbReference type="GO" id="GO:0003723">
    <property type="term" value="F:RNA binding"/>
    <property type="evidence" value="ECO:0007669"/>
    <property type="project" value="UniProtKB-KW"/>
</dbReference>
<evidence type="ECO:0000256" key="6">
    <source>
        <dbReference type="ARBA" id="ARBA00060772"/>
    </source>
</evidence>
<dbReference type="SMART" id="SM00490">
    <property type="entry name" value="HELICc"/>
    <property type="match status" value="1"/>
</dbReference>
<dbReference type="InterPro" id="IPR001650">
    <property type="entry name" value="Helicase_C-like"/>
</dbReference>
<protein>
    <submittedName>
        <fullName evidence="10">P-loop containing nucleoside triphosphate hydrolase protein</fullName>
    </submittedName>
</protein>
<organism evidence="10 11">
    <name type="scientific">Pholiota conissans</name>
    <dbReference type="NCBI Taxonomy" id="109636"/>
    <lineage>
        <taxon>Eukaryota</taxon>
        <taxon>Fungi</taxon>
        <taxon>Dikarya</taxon>
        <taxon>Basidiomycota</taxon>
        <taxon>Agaricomycotina</taxon>
        <taxon>Agaricomycetes</taxon>
        <taxon>Agaricomycetidae</taxon>
        <taxon>Agaricales</taxon>
        <taxon>Agaricineae</taxon>
        <taxon>Strophariaceae</taxon>
        <taxon>Pholiota</taxon>
    </lineage>
</organism>
<evidence type="ECO:0000313" key="10">
    <source>
        <dbReference type="EMBL" id="KAF9471753.1"/>
    </source>
</evidence>
<dbReference type="OrthoDB" id="28053at2759"/>
<dbReference type="CDD" id="cd17917">
    <property type="entry name" value="DEXHc_RHA-like"/>
    <property type="match status" value="1"/>
</dbReference>
<dbReference type="AlphaFoldDB" id="A0A9P5YL00"/>
<feature type="compositionally biased region" description="Acidic residues" evidence="7">
    <location>
        <begin position="1145"/>
        <end position="1155"/>
    </location>
</feature>
<dbReference type="Pfam" id="PF00271">
    <property type="entry name" value="Helicase_C"/>
    <property type="match status" value="1"/>
</dbReference>
<sequence>MQGSFRRGKKGPPGKAPSSKKYLDGPLHDEAYIQQEHNKSPIQLKPSILEAPRGHLNNFSQIVTGKVPEYATVQGTVPQSSCKQVSLCFQFRVSANETGFRTTVEIDIEPRIIGIGDHLEKKQSVSLAALSACYQLQELGVLDNPKKLIPKLPDAPTEATLSDGTVVVYDQARSFMDYYCRRYKFPSPDIDYVYTSQGRWEAVMTVDGRRIGLGSGSNKKSALTSCYLDVTKYLESCDPDLWKTYVEAAKAGKDLGLAPKVYFQASRPLEDAIGDLVDDIRHLALYKNRPMKDAIHKTDQSQSQLGTHRPWRRHANLEAKSKQLQNRRTAYLQDPKMEKMRQTRMALPVYAQAQEVLDQIAANDVTIVMAATGSGKTTQIPQMILDRYIEQGQGAKCNVICTQPRRLAALSVADRVSKERGESLGQAIGYHVRFESKTPEENGSVTFCTIGVFLKQLQSALSGEDQRQHASLDNVTHIVVDEVHERDVDTDLLLVVLKQLLAQKKAKNQSLKIVLMSATIDPALFQKYFPDDAGNPAKVISVPGRSFPVTKYFMDDFVPQLITPQLRWVMEQENVQRYIHAELGPAVAADLGVRSPTSASRTEDLELPYALIAATISHVLETSDDGHVLVFLPGWQEISATQKMLQSPMGPLKINFNSNKISLHILHSTIPLAEQQAIFEPPPAGVRRVILATNIAETSVTIPDVVYVIDTGKVKEQRYDPDRHMSSLVSAWVGTSNLNQRAGRAGRHRSGEYFGILSKAHSEALDAYQTVEMKRTDLSNVVMHVKALNFKGMTVEEVLAAAIEPPGPQRVSAAMVDLQMVGALDAEKNLTSLGRVLLQLPVDVQMGRLVLYGSFFRCLDSALSLAAILSAREPFMAPMHVKQQAQAKKESWSPDGFRSDALATLKAFNAWWAMQSRGEYVSANRFCSENFLSKPTLLLIAKTKAHLLQSLYRAGVIEVSAGGQFGNFGNGISRNLSVPSELNANSDSMPLLTALIAIACQPKFAIRSGEKTYRTAQDKLCIIHPSSVNHRKYVPNAEMGEKQLFAFAEKRRNETGGSSSTYLVTTTRIDPLTYILFGAYNVEVVERGLECDDWLPVVGDLRTLDDVQRLKRSIEACMLRVFEGITMSRLRNGQNMPVLPREEGHEDESEEEDQLTDYRLSSEEIKDLDILTRDVVGILNRYSDERLQAQSAQQSRAATPVNSPFGSAARLPSASASGYSTPNAYQSRPGTPSRWRKF</sequence>
<evidence type="ECO:0000313" key="11">
    <source>
        <dbReference type="Proteomes" id="UP000807469"/>
    </source>
</evidence>
<dbReference type="SUPFAM" id="SSF52540">
    <property type="entry name" value="P-loop containing nucleoside triphosphate hydrolases"/>
    <property type="match status" value="1"/>
</dbReference>
<dbReference type="InterPro" id="IPR007502">
    <property type="entry name" value="Helicase-assoc_dom"/>
</dbReference>
<dbReference type="Gene3D" id="3.40.50.300">
    <property type="entry name" value="P-loop containing nucleotide triphosphate hydrolases"/>
    <property type="match status" value="2"/>
</dbReference>
<comment type="similarity">
    <text evidence="6">Belongs to the DExH box helicase family.</text>
</comment>
<dbReference type="PROSITE" id="PS51194">
    <property type="entry name" value="HELICASE_CTER"/>
    <property type="match status" value="1"/>
</dbReference>
<evidence type="ECO:0000256" key="5">
    <source>
        <dbReference type="ARBA" id="ARBA00022884"/>
    </source>
</evidence>
<evidence type="ECO:0000256" key="1">
    <source>
        <dbReference type="ARBA" id="ARBA00022741"/>
    </source>
</evidence>
<reference evidence="10" key="1">
    <citation type="submission" date="2020-11" db="EMBL/GenBank/DDBJ databases">
        <authorList>
            <consortium name="DOE Joint Genome Institute"/>
            <person name="Ahrendt S."/>
            <person name="Riley R."/>
            <person name="Andreopoulos W."/>
            <person name="Labutti K."/>
            <person name="Pangilinan J."/>
            <person name="Ruiz-Duenas F.J."/>
            <person name="Barrasa J.M."/>
            <person name="Sanchez-Garcia M."/>
            <person name="Camarero S."/>
            <person name="Miyauchi S."/>
            <person name="Serrano A."/>
            <person name="Linde D."/>
            <person name="Babiker R."/>
            <person name="Drula E."/>
            <person name="Ayuso-Fernandez I."/>
            <person name="Pacheco R."/>
            <person name="Padilla G."/>
            <person name="Ferreira P."/>
            <person name="Barriuso J."/>
            <person name="Kellner H."/>
            <person name="Castanera R."/>
            <person name="Alfaro M."/>
            <person name="Ramirez L."/>
            <person name="Pisabarro A.G."/>
            <person name="Kuo A."/>
            <person name="Tritt A."/>
            <person name="Lipzen A."/>
            <person name="He G."/>
            <person name="Yan M."/>
            <person name="Ng V."/>
            <person name="Cullen D."/>
            <person name="Martin F."/>
            <person name="Rosso M.-N."/>
            <person name="Henrissat B."/>
            <person name="Hibbett D."/>
            <person name="Martinez A.T."/>
            <person name="Grigoriev I.V."/>
        </authorList>
    </citation>
    <scope>NUCLEOTIDE SEQUENCE</scope>
    <source>
        <strain evidence="10">CIRM-BRFM 674</strain>
    </source>
</reference>
<keyword evidence="2 10" id="KW-0378">Hydrolase</keyword>
<evidence type="ECO:0000256" key="3">
    <source>
        <dbReference type="ARBA" id="ARBA00022806"/>
    </source>
</evidence>
<keyword evidence="4" id="KW-0067">ATP-binding</keyword>
<keyword evidence="5" id="KW-0694">RNA-binding</keyword>
<feature type="region of interest" description="Disordered" evidence="7">
    <location>
        <begin position="1133"/>
        <end position="1158"/>
    </location>
</feature>
<proteinExistence type="inferred from homology"/>
<comment type="caution">
    <text evidence="10">The sequence shown here is derived from an EMBL/GenBank/DDBJ whole genome shotgun (WGS) entry which is preliminary data.</text>
</comment>
<dbReference type="PANTHER" id="PTHR18934:SF203">
    <property type="entry name" value="ATP-DEPENDENT RNA HELICASE A"/>
    <property type="match status" value="1"/>
</dbReference>
<dbReference type="PROSITE" id="PS51192">
    <property type="entry name" value="HELICASE_ATP_BIND_1"/>
    <property type="match status" value="1"/>
</dbReference>
<feature type="region of interest" description="Disordered" evidence="7">
    <location>
        <begin position="1"/>
        <end position="24"/>
    </location>
</feature>
<dbReference type="InterPro" id="IPR027417">
    <property type="entry name" value="P-loop_NTPase"/>
</dbReference>
<evidence type="ECO:0000256" key="2">
    <source>
        <dbReference type="ARBA" id="ARBA00022801"/>
    </source>
</evidence>
<accession>A0A9P5YL00</accession>
<dbReference type="CDD" id="cd00048">
    <property type="entry name" value="DSRM_SF"/>
    <property type="match status" value="1"/>
</dbReference>
<dbReference type="FunFam" id="1.20.120.1080:FF:000002">
    <property type="entry name" value="Putative ATP-dependent RNA helicase DHX36"/>
    <property type="match status" value="1"/>
</dbReference>
<dbReference type="SMART" id="SM00487">
    <property type="entry name" value="DEXDc"/>
    <property type="match status" value="1"/>
</dbReference>